<evidence type="ECO:0000256" key="1">
    <source>
        <dbReference type="SAM" id="Phobius"/>
    </source>
</evidence>
<dbReference type="RefSeq" id="WP_133735190.1">
    <property type="nucleotide sequence ID" value="NZ_SOAX01000002.1"/>
</dbReference>
<accession>A0A4R7JZM9</accession>
<sequence length="308" mass="31919">MTDGTGKQSPLGIVARGCVMGAADIVPGVSGGTMALITGIYGRLLHALGRIPEAAVILVRQRSIPEAFRRVDGAFLLLLLTGILISVISLAHGIGYLLEHHERLVRGFFFGLVVGAIIHVGRQVPHWRAPAFAGFAAGALVAWGITQLTPATLTLTPLIAFGAGFIAISAMILPGISGSFILLLLGLYEPVLTAIRGADLAILAIFAIGCALGLVAMARAVSATLDRYPSATLAVLAGIMLGSLANLWPWRVMPSGALVHDNLGPLHYAQVTGEPHQLLAVGGVLLAGIGLVMLLERFSGSDVTVPAE</sequence>
<dbReference type="PANTHER" id="PTHR37308:SF1">
    <property type="entry name" value="POLYPRENYL-PHOSPHATE TRANSPORTER"/>
    <property type="match status" value="1"/>
</dbReference>
<dbReference type="AlphaFoldDB" id="A0A4R7JZM9"/>
<comment type="caution">
    <text evidence="2">The sequence shown here is derived from an EMBL/GenBank/DDBJ whole genome shotgun (WGS) entry which is preliminary data.</text>
</comment>
<evidence type="ECO:0000313" key="2">
    <source>
        <dbReference type="EMBL" id="TDT43097.1"/>
    </source>
</evidence>
<feature type="transmembrane region" description="Helical" evidence="1">
    <location>
        <begin position="104"/>
        <end position="121"/>
    </location>
</feature>
<dbReference type="OrthoDB" id="9793746at2"/>
<organism evidence="2 3">
    <name type="scientific">Halospina denitrificans</name>
    <dbReference type="NCBI Taxonomy" id="332522"/>
    <lineage>
        <taxon>Bacteria</taxon>
        <taxon>Pseudomonadati</taxon>
        <taxon>Pseudomonadota</taxon>
        <taxon>Gammaproteobacteria</taxon>
        <taxon>Halospina</taxon>
    </lineage>
</organism>
<dbReference type="Pfam" id="PF04018">
    <property type="entry name" value="VCA0040-like"/>
    <property type="match status" value="1"/>
</dbReference>
<evidence type="ECO:0000313" key="3">
    <source>
        <dbReference type="Proteomes" id="UP000295830"/>
    </source>
</evidence>
<feature type="transmembrane region" description="Helical" evidence="1">
    <location>
        <begin position="127"/>
        <end position="146"/>
    </location>
</feature>
<feature type="transmembrane region" description="Helical" evidence="1">
    <location>
        <begin position="200"/>
        <end position="218"/>
    </location>
</feature>
<keyword evidence="1" id="KW-1133">Transmembrane helix</keyword>
<dbReference type="EMBL" id="SOAX01000002">
    <property type="protein sequence ID" value="TDT43097.1"/>
    <property type="molecule type" value="Genomic_DNA"/>
</dbReference>
<keyword evidence="1" id="KW-0472">Membrane</keyword>
<dbReference type="Proteomes" id="UP000295830">
    <property type="component" value="Unassembled WGS sequence"/>
</dbReference>
<gene>
    <name evidence="2" type="ORF">DES49_0907</name>
</gene>
<feature type="transmembrane region" description="Helical" evidence="1">
    <location>
        <begin position="230"/>
        <end position="248"/>
    </location>
</feature>
<keyword evidence="3" id="KW-1185">Reference proteome</keyword>
<protein>
    <submittedName>
        <fullName evidence="2">Putative membrane protein</fullName>
    </submittedName>
</protein>
<feature type="transmembrane region" description="Helical" evidence="1">
    <location>
        <begin position="74"/>
        <end position="97"/>
    </location>
</feature>
<feature type="transmembrane region" description="Helical" evidence="1">
    <location>
        <begin position="276"/>
        <end position="295"/>
    </location>
</feature>
<feature type="transmembrane region" description="Helical" evidence="1">
    <location>
        <begin position="158"/>
        <end position="188"/>
    </location>
</feature>
<proteinExistence type="predicted"/>
<dbReference type="PANTHER" id="PTHR37308">
    <property type="entry name" value="INTEGRAL MEMBRANE PROTEIN"/>
    <property type="match status" value="1"/>
</dbReference>
<name>A0A4R7JZM9_9GAMM</name>
<dbReference type="InterPro" id="IPR007163">
    <property type="entry name" value="VCA0040-like"/>
</dbReference>
<keyword evidence="1" id="KW-0812">Transmembrane</keyword>
<reference evidence="2 3" key="1">
    <citation type="submission" date="2019-03" db="EMBL/GenBank/DDBJ databases">
        <title>Genomic Encyclopedia of Type Strains, Phase IV (KMG-IV): sequencing the most valuable type-strain genomes for metagenomic binning, comparative biology and taxonomic classification.</title>
        <authorList>
            <person name="Goeker M."/>
        </authorList>
    </citation>
    <scope>NUCLEOTIDE SEQUENCE [LARGE SCALE GENOMIC DNA]</scope>
    <source>
        <strain evidence="2 3">DSM 15505</strain>
    </source>
</reference>